<name>A0AAN9B1F1_9CAEN</name>
<feature type="compositionally biased region" description="Polar residues" evidence="1">
    <location>
        <begin position="156"/>
        <end position="165"/>
    </location>
</feature>
<evidence type="ECO:0000256" key="1">
    <source>
        <dbReference type="SAM" id="MobiDB-lite"/>
    </source>
</evidence>
<proteinExistence type="predicted"/>
<sequence length="421" mass="47834">MATLVHSPGQTTNFNMGLGKFETRLGDDVLTSGFARELEHYQNKANPHDQQKCAQLLASLHLGGELHRQDALARRPKTAMAALGNLGVPDIKHVTRPYETTHQREYVPRPDADVRAVRPMTSQGFTEPDTVPQAVHNTHYDDEFCHKNQRPASPYRSGTSSGNRNNKPHPPKSFMVWKFPSKRHQYPDSSPWSEEMTNEKLNQVTKRLSRSTYQNDYLGIPQGFQVKSAYAHLPPDWRERVPYTVNTFQRSSFRNPHQQPEHVLPVNRYGSNQKKHLSSVGVIPTANTRALDIRARTTYDRMYNDTAPEVALQARDVSRFLVADSIRLQHEKPFAQERLETPMGHYEDMRREGARTCPVPAPPRHKRSSGTPTYRAHARVPEATAICYGNAYDTFQYKLDKGPTPPPSHISVPYSPPLFLG</sequence>
<dbReference type="AlphaFoldDB" id="A0AAN9B1F1"/>
<organism evidence="2 3">
    <name type="scientific">Littorina saxatilis</name>
    <dbReference type="NCBI Taxonomy" id="31220"/>
    <lineage>
        <taxon>Eukaryota</taxon>
        <taxon>Metazoa</taxon>
        <taxon>Spiralia</taxon>
        <taxon>Lophotrochozoa</taxon>
        <taxon>Mollusca</taxon>
        <taxon>Gastropoda</taxon>
        <taxon>Caenogastropoda</taxon>
        <taxon>Littorinimorpha</taxon>
        <taxon>Littorinoidea</taxon>
        <taxon>Littorinidae</taxon>
        <taxon>Littorina</taxon>
    </lineage>
</organism>
<protein>
    <submittedName>
        <fullName evidence="2">Uncharacterized protein</fullName>
    </submittedName>
</protein>
<feature type="region of interest" description="Disordered" evidence="1">
    <location>
        <begin position="144"/>
        <end position="182"/>
    </location>
</feature>
<gene>
    <name evidence="2" type="ORF">V1264_004132</name>
</gene>
<feature type="region of interest" description="Disordered" evidence="1">
    <location>
        <begin position="355"/>
        <end position="374"/>
    </location>
</feature>
<keyword evidence="3" id="KW-1185">Reference proteome</keyword>
<comment type="caution">
    <text evidence="2">The sequence shown here is derived from an EMBL/GenBank/DDBJ whole genome shotgun (WGS) entry which is preliminary data.</text>
</comment>
<dbReference type="EMBL" id="JBAMIC010000013">
    <property type="protein sequence ID" value="KAK7097108.1"/>
    <property type="molecule type" value="Genomic_DNA"/>
</dbReference>
<dbReference type="GO" id="GO:0005737">
    <property type="term" value="C:cytoplasm"/>
    <property type="evidence" value="ECO:0007669"/>
    <property type="project" value="TreeGrafter"/>
</dbReference>
<evidence type="ECO:0000313" key="3">
    <source>
        <dbReference type="Proteomes" id="UP001374579"/>
    </source>
</evidence>
<accession>A0AAN9B1F1</accession>
<dbReference type="InterPro" id="IPR043460">
    <property type="entry name" value="MEDAG/TEX26"/>
</dbReference>
<dbReference type="Proteomes" id="UP001374579">
    <property type="component" value="Unassembled WGS sequence"/>
</dbReference>
<dbReference type="PANTHER" id="PTHR33769">
    <property type="entry name" value="TESTIS-EXPRESSED PROTEIN 26 ISOFORM X3"/>
    <property type="match status" value="1"/>
</dbReference>
<dbReference type="PANTHER" id="PTHR33769:SF2">
    <property type="entry name" value="TESTIS-EXPRESSED PROTEIN 26"/>
    <property type="match status" value="1"/>
</dbReference>
<reference evidence="2 3" key="1">
    <citation type="submission" date="2024-02" db="EMBL/GenBank/DDBJ databases">
        <title>Chromosome-scale genome assembly of the rough periwinkle Littorina saxatilis.</title>
        <authorList>
            <person name="De Jode A."/>
            <person name="Faria R."/>
            <person name="Formenti G."/>
            <person name="Sims Y."/>
            <person name="Smith T.P."/>
            <person name="Tracey A."/>
            <person name="Wood J.M.D."/>
            <person name="Zagrodzka Z.B."/>
            <person name="Johannesson K."/>
            <person name="Butlin R.K."/>
            <person name="Leder E.H."/>
        </authorList>
    </citation>
    <scope>NUCLEOTIDE SEQUENCE [LARGE SCALE GENOMIC DNA]</scope>
    <source>
        <strain evidence="2">Snail1</strain>
        <tissue evidence="2">Muscle</tissue>
    </source>
</reference>
<evidence type="ECO:0000313" key="2">
    <source>
        <dbReference type="EMBL" id="KAK7097108.1"/>
    </source>
</evidence>